<dbReference type="GeneID" id="101892203"/>
<keyword evidence="3" id="KW-1185">Reference proteome</keyword>
<sequence length="189" mass="21304">MSESTELENCFKKNQIIPDVVTVGPKSLLKIAYQGNLQVDKGNELTPSQVKEPPTLEWPNEDATYYTLIMTDPDAPSRKNPTFREYQHWLVANIPGGAVEKGDVLTAYIGSGPPKGTGLHRYVFLVFKQNGKVKFNEEHIPKNKGSSRGKFNTMQFVKKYKLAELVAGNFYVAKWDEYVPQVHKQLSGK</sequence>
<organism evidence="2">
    <name type="scientific">Musca domestica</name>
    <name type="common">House fly</name>
    <dbReference type="NCBI Taxonomy" id="7370"/>
    <lineage>
        <taxon>Eukaryota</taxon>
        <taxon>Metazoa</taxon>
        <taxon>Ecdysozoa</taxon>
        <taxon>Arthropoda</taxon>
        <taxon>Hexapoda</taxon>
        <taxon>Insecta</taxon>
        <taxon>Pterygota</taxon>
        <taxon>Neoptera</taxon>
        <taxon>Endopterygota</taxon>
        <taxon>Diptera</taxon>
        <taxon>Brachycera</taxon>
        <taxon>Muscomorpha</taxon>
        <taxon>Muscoidea</taxon>
        <taxon>Muscidae</taxon>
        <taxon>Musca</taxon>
    </lineage>
</organism>
<evidence type="ECO:0000256" key="1">
    <source>
        <dbReference type="ARBA" id="ARBA00007091"/>
    </source>
</evidence>
<dbReference type="PANTHER" id="PTHR11362">
    <property type="entry name" value="PHOSPHATIDYLETHANOLAMINE-BINDING PROTEIN"/>
    <property type="match status" value="1"/>
</dbReference>
<dbReference type="RefSeq" id="XP_005176905.1">
    <property type="nucleotide sequence ID" value="XM_005176848.3"/>
</dbReference>
<evidence type="ECO:0000313" key="3">
    <source>
        <dbReference type="Proteomes" id="UP001652621"/>
    </source>
</evidence>
<dbReference type="OrthoDB" id="2506647at2759"/>
<comment type="similarity">
    <text evidence="1">Belongs to the phosphatidylethanolamine-binding protein family.</text>
</comment>
<dbReference type="InterPro" id="IPR035810">
    <property type="entry name" value="PEBP_euk"/>
</dbReference>
<dbReference type="Proteomes" id="UP001652621">
    <property type="component" value="Unplaced"/>
</dbReference>
<dbReference type="SUPFAM" id="SSF49777">
    <property type="entry name" value="PEBP-like"/>
    <property type="match status" value="1"/>
</dbReference>
<evidence type="ECO:0000313" key="2">
    <source>
        <dbReference type="EnsemblMetazoa" id="MDOA005914-PA"/>
    </source>
</evidence>
<name>A0A1I8MKL5_MUSDO</name>
<dbReference type="InterPro" id="IPR001858">
    <property type="entry name" value="Phosphatidylethanolamine-bd_CS"/>
</dbReference>
<dbReference type="InterPro" id="IPR036610">
    <property type="entry name" value="PEBP-like_sf"/>
</dbReference>
<dbReference type="AlphaFoldDB" id="A0A1I8MKL5"/>
<dbReference type="PROSITE" id="PS01220">
    <property type="entry name" value="PBP"/>
    <property type="match status" value="1"/>
</dbReference>
<proteinExistence type="inferred from homology"/>
<gene>
    <name evidence="2" type="primary">101892203</name>
    <name evidence="4" type="synonym">LOC101892203</name>
</gene>
<dbReference type="PANTHER" id="PTHR11362:SF82">
    <property type="entry name" value="PHOSPHATIDYLETHANOLAMINE-BINDING PROTEIN 4"/>
    <property type="match status" value="1"/>
</dbReference>
<evidence type="ECO:0000313" key="4">
    <source>
        <dbReference type="RefSeq" id="XP_005176905.1"/>
    </source>
</evidence>
<reference evidence="4" key="2">
    <citation type="submission" date="2025-04" db="UniProtKB">
        <authorList>
            <consortium name="RefSeq"/>
        </authorList>
    </citation>
    <scope>IDENTIFICATION</scope>
    <source>
        <strain evidence="4">Aabys</strain>
    </source>
</reference>
<accession>A0A1I8MKL5</accession>
<dbReference type="CDD" id="cd00866">
    <property type="entry name" value="PEBP_euk"/>
    <property type="match status" value="1"/>
</dbReference>
<dbReference type="VEuPathDB" id="VectorBase:MDOMA2_010163"/>
<dbReference type="eggNOG" id="KOG3346">
    <property type="taxonomic scope" value="Eukaryota"/>
</dbReference>
<dbReference type="KEGG" id="mde:101892203"/>
<dbReference type="Gene3D" id="3.90.280.10">
    <property type="entry name" value="PEBP-like"/>
    <property type="match status" value="1"/>
</dbReference>
<protein>
    <submittedName>
        <fullName evidence="4">Protein D2-like</fullName>
    </submittedName>
</protein>
<dbReference type="Pfam" id="PF01161">
    <property type="entry name" value="PBP"/>
    <property type="match status" value="1"/>
</dbReference>
<dbReference type="VEuPathDB" id="VectorBase:MDOA005914"/>
<dbReference type="InterPro" id="IPR008914">
    <property type="entry name" value="PEBP"/>
</dbReference>
<dbReference type="STRING" id="7370.A0A1I8MKL5"/>
<reference evidence="2" key="1">
    <citation type="submission" date="2020-05" db="UniProtKB">
        <authorList>
            <consortium name="EnsemblMetazoa"/>
        </authorList>
    </citation>
    <scope>IDENTIFICATION</scope>
    <source>
        <strain evidence="2">Aabys</strain>
    </source>
</reference>
<dbReference type="EnsemblMetazoa" id="MDOA005914-RA">
    <property type="protein sequence ID" value="MDOA005914-PA"/>
    <property type="gene ID" value="MDOA005914"/>
</dbReference>